<evidence type="ECO:0000256" key="5">
    <source>
        <dbReference type="ARBA" id="ARBA00023049"/>
    </source>
</evidence>
<accession>A0A5Q0BNK2</accession>
<name>A0A5Q0BNK2_9GAMM</name>
<dbReference type="Proteomes" id="UP000325755">
    <property type="component" value="Chromosome"/>
</dbReference>
<evidence type="ECO:0000256" key="4">
    <source>
        <dbReference type="ARBA" id="ARBA00022833"/>
    </source>
</evidence>
<dbReference type="Pfam" id="PF14464">
    <property type="entry name" value="Prok-JAB"/>
    <property type="match status" value="1"/>
</dbReference>
<dbReference type="GO" id="GO:0006508">
    <property type="term" value="P:proteolysis"/>
    <property type="evidence" value="ECO:0007669"/>
    <property type="project" value="UniProtKB-KW"/>
</dbReference>
<dbReference type="InParanoid" id="A0A5Q0BNK2"/>
<dbReference type="InterPro" id="IPR028090">
    <property type="entry name" value="JAB_dom_prok"/>
</dbReference>
<sequence>MTTHVIPGAPVKLPRTLVNQLLHFAQASPGKEVCGLIGVDRQHLYHFYPIPNVAETPGNRFEMEPLTQIATLRDIRERELDLFAIVHSHPGSAAEPSAADLTEIGYPEALYLIISLNTRGVLEMRAYTLDGQSQAFREVPLIMQH</sequence>
<reference evidence="7 8" key="1">
    <citation type="submission" date="2019-09" db="EMBL/GenBank/DDBJ databases">
        <title>Ecophysiology of the spiral-shaped methanotroph Methylospira mobilis as revealed by the complete genome sequence.</title>
        <authorList>
            <person name="Oshkin I.Y."/>
            <person name="Dedysh S.N."/>
            <person name="Miroshnikov K."/>
            <person name="Danilova O.V."/>
            <person name="Hakobyan A."/>
            <person name="Liesack W."/>
        </authorList>
    </citation>
    <scope>NUCLEOTIDE SEQUENCE [LARGE SCALE GENOMIC DNA]</scope>
    <source>
        <strain evidence="7 8">Shm1</strain>
    </source>
</reference>
<evidence type="ECO:0000256" key="2">
    <source>
        <dbReference type="ARBA" id="ARBA00022723"/>
    </source>
</evidence>
<dbReference type="CDD" id="cd08070">
    <property type="entry name" value="MPN_like"/>
    <property type="match status" value="1"/>
</dbReference>
<dbReference type="PANTHER" id="PTHR34858:SF1">
    <property type="entry name" value="CYSO-CYSTEINE PEPTIDASE"/>
    <property type="match status" value="1"/>
</dbReference>
<dbReference type="KEGG" id="mmob:F6R98_18435"/>
<evidence type="ECO:0000259" key="6">
    <source>
        <dbReference type="PROSITE" id="PS50249"/>
    </source>
</evidence>
<dbReference type="AlphaFoldDB" id="A0A5Q0BNK2"/>
<dbReference type="PANTHER" id="PTHR34858">
    <property type="entry name" value="CYSO-CYSTEINE PEPTIDASE"/>
    <property type="match status" value="1"/>
</dbReference>
<dbReference type="InterPro" id="IPR000555">
    <property type="entry name" value="JAMM/MPN+_dom"/>
</dbReference>
<dbReference type="RefSeq" id="WP_153251141.1">
    <property type="nucleotide sequence ID" value="NZ_CP044205.1"/>
</dbReference>
<evidence type="ECO:0000256" key="1">
    <source>
        <dbReference type="ARBA" id="ARBA00022670"/>
    </source>
</evidence>
<dbReference type="SUPFAM" id="SSF102712">
    <property type="entry name" value="JAB1/MPN domain"/>
    <property type="match status" value="1"/>
</dbReference>
<evidence type="ECO:0000313" key="8">
    <source>
        <dbReference type="Proteomes" id="UP000325755"/>
    </source>
</evidence>
<keyword evidence="3" id="KW-0378">Hydrolase</keyword>
<feature type="domain" description="MPN" evidence="6">
    <location>
        <begin position="11"/>
        <end position="133"/>
    </location>
</feature>
<dbReference type="InterPro" id="IPR051929">
    <property type="entry name" value="VirAsm_ModProt"/>
</dbReference>
<dbReference type="GO" id="GO:0008235">
    <property type="term" value="F:metalloexopeptidase activity"/>
    <property type="evidence" value="ECO:0007669"/>
    <property type="project" value="TreeGrafter"/>
</dbReference>
<dbReference type="GO" id="GO:0008270">
    <property type="term" value="F:zinc ion binding"/>
    <property type="evidence" value="ECO:0007669"/>
    <property type="project" value="TreeGrafter"/>
</dbReference>
<keyword evidence="8" id="KW-1185">Reference proteome</keyword>
<dbReference type="OrthoDB" id="9802958at2"/>
<dbReference type="Gene3D" id="3.40.140.10">
    <property type="entry name" value="Cytidine Deaminase, domain 2"/>
    <property type="match status" value="1"/>
</dbReference>
<keyword evidence="2" id="KW-0479">Metal-binding</keyword>
<evidence type="ECO:0000256" key="3">
    <source>
        <dbReference type="ARBA" id="ARBA00022801"/>
    </source>
</evidence>
<dbReference type="PROSITE" id="PS50249">
    <property type="entry name" value="MPN"/>
    <property type="match status" value="1"/>
</dbReference>
<organism evidence="7 8">
    <name type="scientific">Candidatus Methylospira mobilis</name>
    <dbReference type="NCBI Taxonomy" id="1808979"/>
    <lineage>
        <taxon>Bacteria</taxon>
        <taxon>Pseudomonadati</taxon>
        <taxon>Pseudomonadota</taxon>
        <taxon>Gammaproteobacteria</taxon>
        <taxon>Methylococcales</taxon>
        <taxon>Methylococcaceae</taxon>
        <taxon>Candidatus Methylospira</taxon>
    </lineage>
</organism>
<gene>
    <name evidence="7" type="ORF">F6R98_18435</name>
</gene>
<dbReference type="SMART" id="SM00232">
    <property type="entry name" value="JAB_MPN"/>
    <property type="match status" value="1"/>
</dbReference>
<keyword evidence="5" id="KW-0482">Metalloprotease</keyword>
<keyword evidence="4" id="KW-0862">Zinc</keyword>
<evidence type="ECO:0000313" key="7">
    <source>
        <dbReference type="EMBL" id="QFY45189.1"/>
    </source>
</evidence>
<proteinExistence type="predicted"/>
<dbReference type="InterPro" id="IPR037518">
    <property type="entry name" value="MPN"/>
</dbReference>
<dbReference type="EMBL" id="CP044205">
    <property type="protein sequence ID" value="QFY45189.1"/>
    <property type="molecule type" value="Genomic_DNA"/>
</dbReference>
<keyword evidence="1" id="KW-0645">Protease</keyword>
<protein>
    <submittedName>
        <fullName evidence="7">M67 family metallopeptidase</fullName>
    </submittedName>
</protein>